<dbReference type="KEGG" id="asan:AWM72_01165"/>
<feature type="transmembrane region" description="Helical" evidence="9">
    <location>
        <begin position="111"/>
        <end position="131"/>
    </location>
</feature>
<proteinExistence type="inferred from homology"/>
<evidence type="ECO:0000256" key="7">
    <source>
        <dbReference type="ARBA" id="ARBA00023136"/>
    </source>
</evidence>
<evidence type="ECO:0000256" key="2">
    <source>
        <dbReference type="ARBA" id="ARBA00005540"/>
    </source>
</evidence>
<keyword evidence="12" id="KW-1185">Reference proteome</keyword>
<evidence type="ECO:0000256" key="1">
    <source>
        <dbReference type="ARBA" id="ARBA00004651"/>
    </source>
</evidence>
<dbReference type="PIRSF" id="PIRSF037778">
    <property type="entry name" value="UCP037778_transp_RibU"/>
    <property type="match status" value="1"/>
</dbReference>
<dbReference type="GO" id="GO:0032217">
    <property type="term" value="F:riboflavin transmembrane transporter activity"/>
    <property type="evidence" value="ECO:0007669"/>
    <property type="project" value="UniProtKB-UniRule"/>
</dbReference>
<comment type="subcellular location">
    <subcellularLocation>
        <location evidence="1">Cell membrane</location>
        <topology evidence="1">Multi-pass membrane protein</topology>
    </subcellularLocation>
</comment>
<dbReference type="Gene3D" id="1.10.1760.20">
    <property type="match status" value="1"/>
</dbReference>
<evidence type="ECO:0000313" key="13">
    <source>
        <dbReference type="Proteomes" id="UP000234239"/>
    </source>
</evidence>
<dbReference type="GO" id="GO:0005886">
    <property type="term" value="C:plasma membrane"/>
    <property type="evidence" value="ECO:0007669"/>
    <property type="project" value="UniProtKB-SubCell"/>
</dbReference>
<keyword evidence="7 8" id="KW-0472">Membrane</keyword>
<keyword evidence="3 8" id="KW-0813">Transport</keyword>
<reference evidence="10 12" key="1">
    <citation type="journal article" date="2016" name="Genome Announc.">
        <title>Complete Genome Sequences of Aerococcus christensenii CCUG 28831T, Aerococcus sanguinicola CCUG 43001T, Aerococcus urinae CCUG 36881T, Aerococcus urinaeequi CCUG 28094T, Aerococcus urinaehominis CCUG 42038 BT, and Aerococcus viridans CCUG 4311T.</title>
        <authorList>
            <person name="Carkaci D."/>
            <person name="Dargis R."/>
            <person name="Nielsen X.C."/>
            <person name="Skovgaard O."/>
            <person name="Fuursted K."/>
            <person name="Christensen J.J."/>
        </authorList>
    </citation>
    <scope>NUCLEOTIDE SEQUENCE [LARGE SCALE GENOMIC DNA]</scope>
    <source>
        <strain evidence="10 12">CCUG43001</strain>
    </source>
</reference>
<reference evidence="11 13" key="3">
    <citation type="submission" date="2017-12" db="EMBL/GenBank/DDBJ databases">
        <title>Phylogenetic diversity of female urinary microbiome.</title>
        <authorList>
            <person name="Thomas-White K."/>
            <person name="Wolfe A.J."/>
        </authorList>
    </citation>
    <scope>NUCLEOTIDE SEQUENCE [LARGE SCALE GENOMIC DNA]</scope>
    <source>
        <strain evidence="11 13">UMB0139</strain>
    </source>
</reference>
<evidence type="ECO:0000256" key="3">
    <source>
        <dbReference type="ARBA" id="ARBA00022448"/>
    </source>
</evidence>
<evidence type="ECO:0000256" key="5">
    <source>
        <dbReference type="ARBA" id="ARBA00022692"/>
    </source>
</evidence>
<dbReference type="EMBL" id="PKGY01000008">
    <property type="protein sequence ID" value="PKZ20519.1"/>
    <property type="molecule type" value="Genomic_DNA"/>
</dbReference>
<keyword evidence="6 9" id="KW-1133">Transmembrane helix</keyword>
<feature type="transmembrane region" description="Helical" evidence="9">
    <location>
        <begin position="6"/>
        <end position="27"/>
    </location>
</feature>
<evidence type="ECO:0000313" key="12">
    <source>
        <dbReference type="Proteomes" id="UP000069912"/>
    </source>
</evidence>
<feature type="transmembrane region" description="Helical" evidence="9">
    <location>
        <begin position="34"/>
        <end position="54"/>
    </location>
</feature>
<sequence length="186" mass="20837">MFIAIMGALAYLLMFFAFPILFALPFLKIDFSDIPLLLTTFLYGPLSGALAALIRTLLHYIQTGGDAGYPIGDLASFLASLAYILPIYYFLRGHLGTIKAKDRQLAWSRLLLTYGSATLSLTLVMVALNYFVLAPFYSAVMNFPINDMVQYLLMGIVPFNLVKGILVSIVAHFFLRRLLPILDRWL</sequence>
<keyword evidence="4 8" id="KW-1003">Cell membrane</keyword>
<dbReference type="AlphaFoldDB" id="A0A109RE28"/>
<protein>
    <recommendedName>
        <fullName evidence="8">Riboflavin transporter</fullName>
    </recommendedName>
</protein>
<name>A0A109RE28_9LACT</name>
<dbReference type="InterPro" id="IPR024529">
    <property type="entry name" value="ECF_trnsprt_substrate-spec"/>
</dbReference>
<gene>
    <name evidence="10" type="ORF">AWM72_01165</name>
    <name evidence="11" type="ORF">CYJ28_09765</name>
</gene>
<comment type="similarity">
    <text evidence="2 8">Belongs to the prokaryotic riboflavin transporter (P-RFT) (TC 2.A.87) family.</text>
</comment>
<organism evidence="10 12">
    <name type="scientific">Aerococcus sanguinicola</name>
    <dbReference type="NCBI Taxonomy" id="119206"/>
    <lineage>
        <taxon>Bacteria</taxon>
        <taxon>Bacillati</taxon>
        <taxon>Bacillota</taxon>
        <taxon>Bacilli</taxon>
        <taxon>Lactobacillales</taxon>
        <taxon>Aerococcaceae</taxon>
        <taxon>Aerococcus</taxon>
    </lineage>
</organism>
<reference evidence="12" key="2">
    <citation type="submission" date="2016-01" db="EMBL/GenBank/DDBJ databases">
        <title>Six Aerococcus type strain genome sequencing and assembly using PacBio and Illumina Hiseq.</title>
        <authorList>
            <person name="Carkaci D."/>
            <person name="Dargis R."/>
            <person name="Nielsen X.C."/>
            <person name="Skovgaard O."/>
            <person name="Fuursted K."/>
            <person name="Christensen J.J."/>
        </authorList>
    </citation>
    <scope>NUCLEOTIDE SEQUENCE [LARGE SCALE GENOMIC DNA]</scope>
    <source>
        <strain evidence="12">CCUG43001</strain>
    </source>
</reference>
<evidence type="ECO:0000313" key="10">
    <source>
        <dbReference type="EMBL" id="AMB94926.1"/>
    </source>
</evidence>
<evidence type="ECO:0000256" key="9">
    <source>
        <dbReference type="SAM" id="Phobius"/>
    </source>
</evidence>
<evidence type="ECO:0000256" key="4">
    <source>
        <dbReference type="ARBA" id="ARBA00022475"/>
    </source>
</evidence>
<dbReference type="InterPro" id="IPR025720">
    <property type="entry name" value="RibU"/>
</dbReference>
<dbReference type="PANTHER" id="PTHR38438:SF1">
    <property type="entry name" value="RIBOFLAVIN TRANSPORTER RIBU"/>
    <property type="match status" value="1"/>
</dbReference>
<evidence type="ECO:0000313" key="11">
    <source>
        <dbReference type="EMBL" id="PKZ20519.1"/>
    </source>
</evidence>
<dbReference type="RefSeq" id="WP_067976488.1">
    <property type="nucleotide sequence ID" value="NZ_CAJHKM010000007.1"/>
</dbReference>
<keyword evidence="5 9" id="KW-0812">Transmembrane</keyword>
<feature type="transmembrane region" description="Helical" evidence="9">
    <location>
        <begin position="74"/>
        <end position="91"/>
    </location>
</feature>
<dbReference type="PANTHER" id="PTHR38438">
    <property type="entry name" value="RIBOFLAVIN TRANSPORTER RIBU"/>
    <property type="match status" value="1"/>
</dbReference>
<dbReference type="Proteomes" id="UP000069912">
    <property type="component" value="Chromosome"/>
</dbReference>
<dbReference type="OrthoDB" id="9809216at2"/>
<evidence type="ECO:0000256" key="8">
    <source>
        <dbReference type="PIRNR" id="PIRNR037778"/>
    </source>
</evidence>
<dbReference type="Proteomes" id="UP000234239">
    <property type="component" value="Unassembled WGS sequence"/>
</dbReference>
<dbReference type="Pfam" id="PF12822">
    <property type="entry name" value="ECF_trnsprt"/>
    <property type="match status" value="1"/>
</dbReference>
<feature type="transmembrane region" description="Helical" evidence="9">
    <location>
        <begin position="151"/>
        <end position="175"/>
    </location>
</feature>
<comment type="function">
    <text evidence="8">Probably a riboflavin-binding protein that interacts with the energy-coupling factor (ECF) ABC-transporter complex.</text>
</comment>
<accession>A0A109RE28</accession>
<evidence type="ECO:0000256" key="6">
    <source>
        <dbReference type="ARBA" id="ARBA00022989"/>
    </source>
</evidence>
<dbReference type="EMBL" id="CP014160">
    <property type="protein sequence ID" value="AMB94926.1"/>
    <property type="molecule type" value="Genomic_DNA"/>
</dbReference>